<feature type="domain" description="Knr4/Smi1-like" evidence="1">
    <location>
        <begin position="27"/>
        <end position="93"/>
    </location>
</feature>
<dbReference type="InterPro" id="IPR018958">
    <property type="entry name" value="Knr4/Smi1-like_dom"/>
</dbReference>
<dbReference type="PANTHER" id="PTHR47432">
    <property type="entry name" value="CELL WALL ASSEMBLY REGULATOR SMI1"/>
    <property type="match status" value="1"/>
</dbReference>
<protein>
    <recommendedName>
        <fullName evidence="1">Knr4/Smi1-like domain-containing protein</fullName>
    </recommendedName>
</protein>
<gene>
    <name evidence="2" type="ORF">G5C60_48735</name>
</gene>
<accession>A0A6G4VM57</accession>
<dbReference type="EMBL" id="JAAKZY010000350">
    <property type="protein sequence ID" value="NGO15268.1"/>
    <property type="molecule type" value="Genomic_DNA"/>
</dbReference>
<dbReference type="PANTHER" id="PTHR47432:SF1">
    <property type="entry name" value="CELL WALL ASSEMBLY REGULATOR SMI1"/>
    <property type="match status" value="1"/>
</dbReference>
<dbReference type="AlphaFoldDB" id="A0A6G4VM57"/>
<keyword evidence="3" id="KW-1185">Reference proteome</keyword>
<name>A0A6G4VM57_9ACTN</name>
<sequence>MSVEESWEKIERWIAQHAPEEPTLPGPCTREDLERLYERQGVRLPVDVERSLLQHDGSGLTEILPPGYTLLGIEDILKNRATWLKYAAPDDANLAEEDKPFLVPVAELSVAKMMVDTRTGRLGSWDIEQGYFLSKDPLHASLSAALEFVGNLLASSPPWIMPLPGGGELEVTDVDPDFPGTLVWTEDPVD</sequence>
<comment type="caution">
    <text evidence="2">The sequence shown here is derived from an EMBL/GenBank/DDBJ whole genome shotgun (WGS) entry which is preliminary data.</text>
</comment>
<dbReference type="InterPro" id="IPR037883">
    <property type="entry name" value="Knr4/Smi1-like_sf"/>
</dbReference>
<dbReference type="Proteomes" id="UP000472335">
    <property type="component" value="Unassembled WGS sequence"/>
</dbReference>
<dbReference type="Pfam" id="PF09346">
    <property type="entry name" value="SMI1_KNR4"/>
    <property type="match status" value="1"/>
</dbReference>
<dbReference type="SUPFAM" id="SSF160631">
    <property type="entry name" value="SMI1/KNR4-like"/>
    <property type="match status" value="1"/>
</dbReference>
<reference evidence="2 3" key="1">
    <citation type="submission" date="2020-02" db="EMBL/GenBank/DDBJ databases">
        <title>Whole-genome analyses of novel actinobacteria.</title>
        <authorList>
            <person name="Sahin N."/>
            <person name="Gencbay T."/>
        </authorList>
    </citation>
    <scope>NUCLEOTIDE SEQUENCE [LARGE SCALE GENOMIC DNA]</scope>
    <source>
        <strain evidence="2 3">HC44</strain>
    </source>
</reference>
<evidence type="ECO:0000313" key="2">
    <source>
        <dbReference type="EMBL" id="NGO15268.1"/>
    </source>
</evidence>
<organism evidence="2 3">
    <name type="scientific">Streptomyces scabichelini</name>
    <dbReference type="NCBI Taxonomy" id="2711217"/>
    <lineage>
        <taxon>Bacteria</taxon>
        <taxon>Bacillati</taxon>
        <taxon>Actinomycetota</taxon>
        <taxon>Actinomycetes</taxon>
        <taxon>Kitasatosporales</taxon>
        <taxon>Streptomycetaceae</taxon>
        <taxon>Streptomyces</taxon>
    </lineage>
</organism>
<proteinExistence type="predicted"/>
<evidence type="ECO:0000259" key="1">
    <source>
        <dbReference type="Pfam" id="PF09346"/>
    </source>
</evidence>
<dbReference type="RefSeq" id="WP_165270417.1">
    <property type="nucleotide sequence ID" value="NZ_JAAKZY010000350.1"/>
</dbReference>
<dbReference type="InterPro" id="IPR051873">
    <property type="entry name" value="KNR4/SMI1_regulator"/>
</dbReference>
<evidence type="ECO:0000313" key="3">
    <source>
        <dbReference type="Proteomes" id="UP000472335"/>
    </source>
</evidence>